<reference evidence="2" key="2">
    <citation type="submission" date="2022-06" db="UniProtKB">
        <authorList>
            <consortium name="EnsemblMetazoa"/>
        </authorList>
    </citation>
    <scope>IDENTIFICATION</scope>
    <source>
        <strain evidence="2">DF5081</strain>
    </source>
</reference>
<dbReference type="GO" id="GO:0006886">
    <property type="term" value="P:intracellular protein transport"/>
    <property type="evidence" value="ECO:0007669"/>
    <property type="project" value="InterPro"/>
</dbReference>
<evidence type="ECO:0000259" key="1">
    <source>
        <dbReference type="Pfam" id="PF04136"/>
    </source>
</evidence>
<dbReference type="GO" id="GO:0017119">
    <property type="term" value="C:Golgi transport complex"/>
    <property type="evidence" value="ECO:0007669"/>
    <property type="project" value="TreeGrafter"/>
</dbReference>
<reference evidence="3" key="1">
    <citation type="submission" date="2010-08" db="EMBL/GenBank/DDBJ databases">
        <authorList>
            <consortium name="Caenorhabditis japonica Sequencing Consortium"/>
            <person name="Wilson R.K."/>
        </authorList>
    </citation>
    <scope>NUCLEOTIDE SEQUENCE [LARGE SCALE GENOMIC DNA]</scope>
    <source>
        <strain evidence="3">DF5081</strain>
    </source>
</reference>
<name>A0A8R1ECZ2_CAEJA</name>
<sequence length="104" mass="11737">MSELREAYESVSSRTCSLHDACDRALAEQTALSTGSQLIKTNLYYFKQAEVIMKKLSVAKLMVTGQSFAAILVSIDDCLTYLRAHPEYKESEVYIAKFEQCLSR</sequence>
<dbReference type="PANTHER" id="PTHR13302:SF8">
    <property type="entry name" value="CONSERVED OLIGOMERIC GOLGI COMPLEX SUBUNIT 3"/>
    <property type="match status" value="1"/>
</dbReference>
<dbReference type="Proteomes" id="UP000005237">
    <property type="component" value="Unassembled WGS sequence"/>
</dbReference>
<dbReference type="GO" id="GO:0016020">
    <property type="term" value="C:membrane"/>
    <property type="evidence" value="ECO:0007669"/>
    <property type="project" value="InterPro"/>
</dbReference>
<feature type="domain" description="Conserved oligomeric Golgi complex subunit 3 N-terminal" evidence="1">
    <location>
        <begin position="2"/>
        <end position="104"/>
    </location>
</feature>
<dbReference type="InterPro" id="IPR048320">
    <property type="entry name" value="COG3_N"/>
</dbReference>
<dbReference type="PANTHER" id="PTHR13302">
    <property type="entry name" value="CONSERVED OLIGOMERIC GOLGI COMPLEX COMPONENT 3"/>
    <property type="match status" value="1"/>
</dbReference>
<proteinExistence type="predicted"/>
<evidence type="ECO:0000313" key="3">
    <source>
        <dbReference type="Proteomes" id="UP000005237"/>
    </source>
</evidence>
<dbReference type="EnsemblMetazoa" id="CJA33196.1">
    <property type="protein sequence ID" value="CJA33196.1"/>
    <property type="gene ID" value="WBGene00209043"/>
</dbReference>
<dbReference type="Pfam" id="PF04136">
    <property type="entry name" value="COG3_N"/>
    <property type="match status" value="1"/>
</dbReference>
<dbReference type="GO" id="GO:0005801">
    <property type="term" value="C:cis-Golgi network"/>
    <property type="evidence" value="ECO:0007669"/>
    <property type="project" value="InterPro"/>
</dbReference>
<organism evidence="2 3">
    <name type="scientific">Caenorhabditis japonica</name>
    <dbReference type="NCBI Taxonomy" id="281687"/>
    <lineage>
        <taxon>Eukaryota</taxon>
        <taxon>Metazoa</taxon>
        <taxon>Ecdysozoa</taxon>
        <taxon>Nematoda</taxon>
        <taxon>Chromadorea</taxon>
        <taxon>Rhabditida</taxon>
        <taxon>Rhabditina</taxon>
        <taxon>Rhabditomorpha</taxon>
        <taxon>Rhabditoidea</taxon>
        <taxon>Rhabditidae</taxon>
        <taxon>Peloderinae</taxon>
        <taxon>Caenorhabditis</taxon>
    </lineage>
</organism>
<evidence type="ECO:0000313" key="2">
    <source>
        <dbReference type="EnsemblMetazoa" id="CJA33196.1"/>
    </source>
</evidence>
<accession>A0A8R1ECZ2</accession>
<protein>
    <submittedName>
        <fullName evidence="2">Component of oligomeric Golgi complex 3</fullName>
    </submittedName>
</protein>
<dbReference type="AlphaFoldDB" id="A0A8R1ECZ2"/>
<dbReference type="GO" id="GO:0007030">
    <property type="term" value="P:Golgi organization"/>
    <property type="evidence" value="ECO:0007669"/>
    <property type="project" value="TreeGrafter"/>
</dbReference>
<keyword evidence="3" id="KW-1185">Reference proteome</keyword>
<dbReference type="GO" id="GO:0006891">
    <property type="term" value="P:intra-Golgi vesicle-mediated transport"/>
    <property type="evidence" value="ECO:0007669"/>
    <property type="project" value="TreeGrafter"/>
</dbReference>
<dbReference type="InterPro" id="IPR007265">
    <property type="entry name" value="COG_su3"/>
</dbReference>